<evidence type="ECO:0000256" key="2">
    <source>
        <dbReference type="ARBA" id="ARBA00022450"/>
    </source>
</evidence>
<dbReference type="InterPro" id="IPR009081">
    <property type="entry name" value="PP-bd_ACP"/>
</dbReference>
<dbReference type="Gene3D" id="3.30.559.30">
    <property type="entry name" value="Nonribosomal peptide synthetase, condensation domain"/>
    <property type="match status" value="1"/>
</dbReference>
<reference evidence="8 9" key="1">
    <citation type="journal article" date="2019" name="Emerg. Microbes Infect.">
        <title>Comprehensive subspecies identification of 175 nontuberculous mycobacteria species based on 7547 genomic profiles.</title>
        <authorList>
            <person name="Matsumoto Y."/>
            <person name="Kinjo T."/>
            <person name="Motooka D."/>
            <person name="Nabeya D."/>
            <person name="Jung N."/>
            <person name="Uechi K."/>
            <person name="Horii T."/>
            <person name="Iida T."/>
            <person name="Fujita J."/>
            <person name="Nakamura S."/>
        </authorList>
    </citation>
    <scope>NUCLEOTIDE SEQUENCE [LARGE SCALE GENOMIC DNA]</scope>
    <source>
        <strain evidence="8 9">JCM 15296</strain>
    </source>
</reference>
<keyword evidence="9" id="KW-1185">Reference proteome</keyword>
<dbReference type="PROSITE" id="PS00455">
    <property type="entry name" value="AMP_BINDING"/>
    <property type="match status" value="1"/>
</dbReference>
<dbReference type="InterPro" id="IPR013120">
    <property type="entry name" value="FAR_NAD-bd"/>
</dbReference>
<dbReference type="SUPFAM" id="SSF47336">
    <property type="entry name" value="ACP-like"/>
    <property type="match status" value="1"/>
</dbReference>
<feature type="domain" description="Thioester reductase (TE)" evidence="7">
    <location>
        <begin position="1132"/>
        <end position="1233"/>
    </location>
</feature>
<name>A0ABM7ICU7_9MYCO</name>
<gene>
    <name evidence="8" type="primary">nrp</name>
    <name evidence="8" type="ORF">MAUB_23270</name>
</gene>
<evidence type="ECO:0000259" key="7">
    <source>
        <dbReference type="Pfam" id="PF07993"/>
    </source>
</evidence>
<proteinExistence type="predicted"/>
<organism evidence="8 9">
    <name type="scientific">Mycolicibacterium aubagnense</name>
    <dbReference type="NCBI Taxonomy" id="319707"/>
    <lineage>
        <taxon>Bacteria</taxon>
        <taxon>Bacillati</taxon>
        <taxon>Actinomycetota</taxon>
        <taxon>Actinomycetes</taxon>
        <taxon>Mycobacteriales</taxon>
        <taxon>Mycobacteriaceae</taxon>
        <taxon>Mycolicibacterium</taxon>
    </lineage>
</organism>
<dbReference type="SUPFAM" id="SSF52777">
    <property type="entry name" value="CoA-dependent acyltransferases"/>
    <property type="match status" value="2"/>
</dbReference>
<dbReference type="Gene3D" id="3.30.300.30">
    <property type="match status" value="1"/>
</dbReference>
<dbReference type="InterPro" id="IPR020845">
    <property type="entry name" value="AMP-binding_CS"/>
</dbReference>
<evidence type="ECO:0000259" key="6">
    <source>
        <dbReference type="Pfam" id="PF00550"/>
    </source>
</evidence>
<evidence type="ECO:0000313" key="9">
    <source>
        <dbReference type="Proteomes" id="UP000465609"/>
    </source>
</evidence>
<evidence type="ECO:0000256" key="1">
    <source>
        <dbReference type="ARBA" id="ARBA00001957"/>
    </source>
</evidence>
<dbReference type="InterPro" id="IPR000873">
    <property type="entry name" value="AMP-dep_synth/lig_dom"/>
</dbReference>
<dbReference type="Pfam" id="PF00501">
    <property type="entry name" value="AMP-binding"/>
    <property type="match status" value="1"/>
</dbReference>
<dbReference type="PANTHER" id="PTHR45527:SF1">
    <property type="entry name" value="FATTY ACID SYNTHASE"/>
    <property type="match status" value="1"/>
</dbReference>
<evidence type="ECO:0000313" key="8">
    <source>
        <dbReference type="EMBL" id="BBX84454.1"/>
    </source>
</evidence>
<dbReference type="InterPro" id="IPR045851">
    <property type="entry name" value="AMP-bd_C_sf"/>
</dbReference>
<dbReference type="RefSeq" id="WP_234884405.1">
    <property type="nucleotide sequence ID" value="NZ_AP022577.1"/>
</dbReference>
<dbReference type="SUPFAM" id="SSF51735">
    <property type="entry name" value="NAD(P)-binding Rossmann-fold domains"/>
    <property type="match status" value="1"/>
</dbReference>
<keyword evidence="3" id="KW-0597">Phosphoprotein</keyword>
<dbReference type="Proteomes" id="UP000465609">
    <property type="component" value="Chromosome"/>
</dbReference>
<dbReference type="SUPFAM" id="SSF56801">
    <property type="entry name" value="Acetyl-CoA synthetase-like"/>
    <property type="match status" value="1"/>
</dbReference>
<protein>
    <submittedName>
        <fullName evidence="8">Peptide synthase</fullName>
    </submittedName>
</protein>
<dbReference type="InterPro" id="IPR036291">
    <property type="entry name" value="NAD(P)-bd_dom_sf"/>
</dbReference>
<dbReference type="Gene3D" id="3.30.559.10">
    <property type="entry name" value="Chloramphenicol acetyltransferase-like domain"/>
    <property type="match status" value="1"/>
</dbReference>
<accession>A0ABM7ICU7</accession>
<feature type="domain" description="AMP-dependent synthetase/ligase" evidence="5">
    <location>
        <begin position="572"/>
        <end position="791"/>
    </location>
</feature>
<dbReference type="InterPro" id="IPR036736">
    <property type="entry name" value="ACP-like_sf"/>
</dbReference>
<keyword evidence="4" id="KW-0436">Ligase</keyword>
<dbReference type="PANTHER" id="PTHR45527">
    <property type="entry name" value="NONRIBOSOMAL PEPTIDE SYNTHETASE"/>
    <property type="match status" value="1"/>
</dbReference>
<comment type="cofactor">
    <cofactor evidence="1">
        <name>pantetheine 4'-phosphate</name>
        <dbReference type="ChEBI" id="CHEBI:47942"/>
    </cofactor>
</comment>
<dbReference type="InterPro" id="IPR042099">
    <property type="entry name" value="ANL_N_sf"/>
</dbReference>
<evidence type="ECO:0000256" key="4">
    <source>
        <dbReference type="ARBA" id="ARBA00022598"/>
    </source>
</evidence>
<dbReference type="InterPro" id="IPR023213">
    <property type="entry name" value="CAT-like_dom_sf"/>
</dbReference>
<dbReference type="Gene3D" id="3.40.50.720">
    <property type="entry name" value="NAD(P)-binding Rossmann-like Domain"/>
    <property type="match status" value="1"/>
</dbReference>
<dbReference type="Pfam" id="PF00550">
    <property type="entry name" value="PP-binding"/>
    <property type="match status" value="1"/>
</dbReference>
<dbReference type="Gene3D" id="3.40.50.12780">
    <property type="entry name" value="N-terminal domain of ligase-like"/>
    <property type="match status" value="1"/>
</dbReference>
<dbReference type="EMBL" id="AP022577">
    <property type="protein sequence ID" value="BBX84454.1"/>
    <property type="molecule type" value="Genomic_DNA"/>
</dbReference>
<keyword evidence="2" id="KW-0596">Phosphopantetheine</keyword>
<sequence length="1392" mass="147879">MTTTDNGRVDRLMLSTSQQNIYHGVLQDPDPALYLTGKTYRFRPVVLSAFLPALRATILGNPIQLCVLTPADAGDAYPMLAPRLQCDDVIRIQESGGEEPQRLEDTWSAGILSTPLVRYTVHTDADMRVVAMEVHTHHLLLDGGATVVIEAELARHLGDSGQKAAAAVDVDALAQAHRYERSKVEQSTERFGAAVQAELAEEAQRGATAGSADDAIPGTAGRGVLQESLRVAGQAYDTIIALAEARQVPLNVLVSAAAVAVHASLRQNTQTLLVYPVDNRFGEPDLNVATCLVNSVVQPVRFSAFASVADVVAALDRGYVKAVRRRWFREERYRRMYLAINRSTHVEALTVNFMRGRCAVELGPYLSEPPVVTDIGPVEGMTVACVHDEDQHTLDFAIWNRIDAAGPTAKSGTAERIVAALTSMASHWDDPIALTVDDWFGLAADGSLQAAGEVPRTEPLAAQAWFLDAAVDRWQCRSPGVDRWVAEIVRVGAAPGAVLVFADDESQCAIELLVACHLAGCGYSVCATADEVSTRADTIGAPGDTAACVIDVAATLPELDERLRGLVEERIAHVTRDNQLATRPAYVMPTSGSTGEPKLVLVTHGSLAVFCAAARAAYGWGPADTVLQCAPLTSDISVEEVFVSVSSGARVVRSPAMRTGDLSALTRDVAANIATVLDLPTAIWHLLCDDSAAVAALGGSALRQVIVGGEPIRATAVAKWLDSPATQGISLVSTYGPTETTVVVTHLPITAGERSLESQTTSRLGHPLVPGSVFVGFGEVVVAGELVSAGYLGMDNPSFGTVYDVGGQRQRAFATADRVTRDVAGFPVFAGRRDAVVKIAGQRVDTADLMRRIASDPEVIDLAVEPAGAGLGIWFQTALTRTATDDPVVRARIRDIARALGVPSFAVDGLPTIPRMPSGKVDRAKLVVNKQLSAHRPGSGDSGVRAASLADIWGRLLGRSIGPGSSLLDEGIGSLELIRILPATREFLNWQLSVLDLISADTAANVVEYRPAGDTWMDGTTAAEIADDFAALTRPDHGAAPGVRRLPIGSGAQPIVILGSSGIVATGMARAIVDLTRQGRWRPDVVFATRSPVPQHGPWTDLSSLAGVKVVRLPGGFDAADLGALLQDVGAGTVVNCIGNTNVLVPYRELRTANVDAVSQITKACVRHGARLVHLSTFVVNADATAGRVTDPRFAPYPYAASKSLAELAVGHTPDELDFTVVRLPRVLGDVRQLERSSDILVSILDACTALGRCPIVPLVEEVTTSVAAAHGILGLLPALSPAVELGRGMTVLRGEKVHYTEFLGSFGFDAIDTVEWKDRLDRSAWAQQNPSRWAVIDAWIGLGTRLRGRTYAEYLAEYPTVDIDFESLTETVSMPEPLRAVLAPDGVAVGN</sequence>
<evidence type="ECO:0000256" key="3">
    <source>
        <dbReference type="ARBA" id="ARBA00022553"/>
    </source>
</evidence>
<dbReference type="Pfam" id="PF07993">
    <property type="entry name" value="NAD_binding_4"/>
    <property type="match status" value="1"/>
</dbReference>
<feature type="domain" description="Carrier" evidence="6">
    <location>
        <begin position="949"/>
        <end position="1009"/>
    </location>
</feature>
<evidence type="ECO:0000259" key="5">
    <source>
        <dbReference type="Pfam" id="PF00501"/>
    </source>
</evidence>